<feature type="transmembrane region" description="Helical" evidence="1">
    <location>
        <begin position="309"/>
        <end position="327"/>
    </location>
</feature>
<proteinExistence type="predicted"/>
<dbReference type="KEGG" id="obg:Verru16b_02026"/>
<feature type="transmembrane region" description="Helical" evidence="1">
    <location>
        <begin position="333"/>
        <end position="352"/>
    </location>
</feature>
<keyword evidence="1" id="KW-1133">Transmembrane helix</keyword>
<dbReference type="AlphaFoldDB" id="A0A1D8AVN4"/>
<feature type="transmembrane region" description="Helical" evidence="1">
    <location>
        <begin position="214"/>
        <end position="236"/>
    </location>
</feature>
<evidence type="ECO:0008006" key="4">
    <source>
        <dbReference type="Google" id="ProtNLM"/>
    </source>
</evidence>
<feature type="transmembrane region" description="Helical" evidence="1">
    <location>
        <begin position="359"/>
        <end position="381"/>
    </location>
</feature>
<feature type="transmembrane region" description="Helical" evidence="1">
    <location>
        <begin position="175"/>
        <end position="202"/>
    </location>
</feature>
<keyword evidence="3" id="KW-1185">Reference proteome</keyword>
<feature type="transmembrane region" description="Helical" evidence="1">
    <location>
        <begin position="119"/>
        <end position="138"/>
    </location>
</feature>
<feature type="transmembrane region" description="Helical" evidence="1">
    <location>
        <begin position="15"/>
        <end position="36"/>
    </location>
</feature>
<name>A0A1D8AVN4_9BACT</name>
<protein>
    <recommendedName>
        <fullName evidence="4">Glycosyltransferase RgtA/B/C/D-like domain-containing protein</fullName>
    </recommendedName>
</protein>
<dbReference type="STRING" id="1838286.Verru16b_02026"/>
<keyword evidence="1" id="KW-0472">Membrane</keyword>
<accession>A0A1D8AVN4</accession>
<reference evidence="2 3" key="1">
    <citation type="submission" date="2016-06" db="EMBL/GenBank/DDBJ databases">
        <title>Three novel species with peptidoglycan cell walls form the new genus Lacunisphaera gen. nov. in the family Opitutaceae of the verrucomicrobial subdivision 4.</title>
        <authorList>
            <person name="Rast P."/>
            <person name="Gloeckner I."/>
            <person name="Jogler M."/>
            <person name="Boedeker C."/>
            <person name="Jeske O."/>
            <person name="Wiegand S."/>
            <person name="Reinhardt R."/>
            <person name="Schumann P."/>
            <person name="Rohde M."/>
            <person name="Spring S."/>
            <person name="Gloeckner F.O."/>
            <person name="Jogler C."/>
        </authorList>
    </citation>
    <scope>NUCLEOTIDE SEQUENCE [LARGE SCALE GENOMIC DNA]</scope>
    <source>
        <strain evidence="2 3">IG16b</strain>
    </source>
</reference>
<evidence type="ECO:0000256" key="1">
    <source>
        <dbReference type="SAM" id="Phobius"/>
    </source>
</evidence>
<dbReference type="Proteomes" id="UP000095228">
    <property type="component" value="Chromosome"/>
</dbReference>
<sequence>MSRRVTSPSPTGRNLIPWQAALLGAAAALVLLGPWWKHHGYLRDFYDYGLVMAGVGRIDAGERPYVDFVTPIQTGLFLFNGWAEQLGDGTYQAMTRGAAVLTVLAVVGVLGIYARRWGAGAAAALAAAFTAMTAAQHTIIWHNTLGALCIAVAAGSAAVAPVWTRAQWPWHLLTAAALVIGGLTKLNAHLVAVAGVVAWALYAGSQRRATWSEVAATLSGVALCAVVIPVAVELLWTRADVPTWWYNVVALPFSSRSGDLATMLDAKFYFAVHHDYYGALPVPQVGALGLAVTAAFAVTGIRQRGRGQAGWVVASALFAAAAGAGLLATNYEIAYVAMGAWFALLAALWVGFGLRSSGVAFYGGLLGPALLVGVLAWLSAWEGQRSQFGYSRAARSEYRAGEAIGADFAYLRGTSVPPETAQSMQVAAARRAAQPAADRTRVFYGPGAEWLERIWPTYQMPGMPLWMHGGTSYGAAEEERLHEALSAGGPYLHVIVPEARDHWGPRIAPLLAGKYELKRMGPVWFRYDQLPRGSSRGSRWSSSDPLAAT</sequence>
<gene>
    <name evidence="2" type="ORF">Verru16b_02026</name>
</gene>
<keyword evidence="1" id="KW-0812">Transmembrane</keyword>
<evidence type="ECO:0000313" key="2">
    <source>
        <dbReference type="EMBL" id="AOS44957.1"/>
    </source>
</evidence>
<dbReference type="EMBL" id="CP016094">
    <property type="protein sequence ID" value="AOS44957.1"/>
    <property type="molecule type" value="Genomic_DNA"/>
</dbReference>
<evidence type="ECO:0000313" key="3">
    <source>
        <dbReference type="Proteomes" id="UP000095228"/>
    </source>
</evidence>
<feature type="transmembrane region" description="Helical" evidence="1">
    <location>
        <begin position="276"/>
        <end position="297"/>
    </location>
</feature>
<organism evidence="2 3">
    <name type="scientific">Lacunisphaera limnophila</name>
    <dbReference type="NCBI Taxonomy" id="1838286"/>
    <lineage>
        <taxon>Bacteria</taxon>
        <taxon>Pseudomonadati</taxon>
        <taxon>Verrucomicrobiota</taxon>
        <taxon>Opitutia</taxon>
        <taxon>Opitutales</taxon>
        <taxon>Opitutaceae</taxon>
        <taxon>Lacunisphaera</taxon>
    </lineage>
</organism>
<feature type="transmembrane region" description="Helical" evidence="1">
    <location>
        <begin position="145"/>
        <end position="163"/>
    </location>
</feature>
<feature type="transmembrane region" description="Helical" evidence="1">
    <location>
        <begin position="93"/>
        <end position="113"/>
    </location>
</feature>